<feature type="transmembrane region" description="Helical" evidence="11">
    <location>
        <begin position="681"/>
        <end position="701"/>
    </location>
</feature>
<dbReference type="PRINTS" id="PR01439">
    <property type="entry name" value="CELLSNTHASEA"/>
</dbReference>
<evidence type="ECO:0000256" key="9">
    <source>
        <dbReference type="ARBA" id="ARBA00023136"/>
    </source>
</evidence>
<comment type="pathway">
    <text evidence="11">Glycan metabolism; bacterial cellulose biosynthesis.</text>
</comment>
<dbReference type="NCBIfam" id="TIGR03030">
    <property type="entry name" value="CelA"/>
    <property type="match status" value="1"/>
</dbReference>
<dbReference type="Proteomes" id="UP001215503">
    <property type="component" value="Unassembled WGS sequence"/>
</dbReference>
<evidence type="ECO:0000256" key="5">
    <source>
        <dbReference type="ARBA" id="ARBA00022679"/>
    </source>
</evidence>
<dbReference type="RefSeq" id="WP_275823696.1">
    <property type="nucleotide sequence ID" value="NZ_JARHUD010000008.1"/>
</dbReference>
<feature type="transmembrane region" description="Helical" evidence="11">
    <location>
        <begin position="503"/>
        <end position="524"/>
    </location>
</feature>
<evidence type="ECO:0000256" key="3">
    <source>
        <dbReference type="ARBA" id="ARBA00022519"/>
    </source>
</evidence>
<dbReference type="SUPFAM" id="SSF53448">
    <property type="entry name" value="Nucleotide-diphospho-sugar transferases"/>
    <property type="match status" value="1"/>
</dbReference>
<keyword evidence="15" id="KW-1185">Reference proteome</keyword>
<keyword evidence="6 11" id="KW-0812">Transmembrane</keyword>
<protein>
    <recommendedName>
        <fullName evidence="11">Cellulose synthase catalytic subunit [UDP-forming]</fullName>
        <ecNumber evidence="11">2.4.1.12</ecNumber>
    </recommendedName>
</protein>
<evidence type="ECO:0000256" key="6">
    <source>
        <dbReference type="ARBA" id="ARBA00022692"/>
    </source>
</evidence>
<feature type="transmembrane region" description="Helical" evidence="11">
    <location>
        <begin position="394"/>
        <end position="415"/>
    </location>
</feature>
<evidence type="ECO:0000256" key="4">
    <source>
        <dbReference type="ARBA" id="ARBA00022676"/>
    </source>
</evidence>
<comment type="catalytic activity">
    <reaction evidence="10 11">
        <text>[(1-&gt;4)-beta-D-glucosyl](n) + UDP-alpha-D-glucose = [(1-&gt;4)-beta-D-glucosyl](n+1) + UDP + H(+)</text>
        <dbReference type="Rhea" id="RHEA:19929"/>
        <dbReference type="Rhea" id="RHEA-COMP:10033"/>
        <dbReference type="Rhea" id="RHEA-COMP:10034"/>
        <dbReference type="ChEBI" id="CHEBI:15378"/>
        <dbReference type="ChEBI" id="CHEBI:18246"/>
        <dbReference type="ChEBI" id="CHEBI:58223"/>
        <dbReference type="ChEBI" id="CHEBI:58885"/>
        <dbReference type="EC" id="2.4.1.12"/>
    </reaction>
</comment>
<dbReference type="Gene3D" id="2.40.10.220">
    <property type="entry name" value="predicted glycosyltransferase like domains"/>
    <property type="match status" value="1"/>
</dbReference>
<feature type="domain" description="PilZ" evidence="12">
    <location>
        <begin position="557"/>
        <end position="662"/>
    </location>
</feature>
<dbReference type="InterPro" id="IPR029044">
    <property type="entry name" value="Nucleotide-diphossugar_trans"/>
</dbReference>
<dbReference type="Pfam" id="PF13632">
    <property type="entry name" value="Glyco_trans_2_3"/>
    <property type="match status" value="1"/>
</dbReference>
<dbReference type="Gene3D" id="3.90.550.10">
    <property type="entry name" value="Spore Coat Polysaccharide Biosynthesis Protein SpsA, Chain A"/>
    <property type="match status" value="1"/>
</dbReference>
<keyword evidence="4 11" id="KW-0328">Glycosyltransferase</keyword>
<keyword evidence="8 11" id="KW-1133">Transmembrane helix</keyword>
<dbReference type="CDD" id="cd06421">
    <property type="entry name" value="CESA_CelA_like"/>
    <property type="match status" value="1"/>
</dbReference>
<keyword evidence="11" id="KW-0973">c-di-GMP</keyword>
<dbReference type="EMBL" id="JARHUD010000008">
    <property type="protein sequence ID" value="MDF2096930.1"/>
    <property type="molecule type" value="Genomic_DNA"/>
</dbReference>
<evidence type="ECO:0000313" key="15">
    <source>
        <dbReference type="Proteomes" id="UP001215503"/>
    </source>
</evidence>
<comment type="cofactor">
    <cofactor evidence="11">
        <name>Mg(2+)</name>
        <dbReference type="ChEBI" id="CHEBI:18420"/>
    </cofactor>
</comment>
<reference evidence="14 15" key="1">
    <citation type="submission" date="2023-03" db="EMBL/GenBank/DDBJ databases">
        <title>Fodinicurvata sp. CAU 1616 isolated from sea sendiment.</title>
        <authorList>
            <person name="Kim W."/>
        </authorList>
    </citation>
    <scope>NUCLEOTIDE SEQUENCE [LARGE SCALE GENOMIC DNA]</scope>
    <source>
        <strain evidence="14 15">CAU 1616</strain>
    </source>
</reference>
<dbReference type="EC" id="2.4.1.12" evidence="11"/>
<accession>A0ABT5YPN5</accession>
<dbReference type="PANTHER" id="PTHR43867:SF2">
    <property type="entry name" value="CELLULOSE SYNTHASE CATALYTIC SUBUNIT A [UDP-FORMING]"/>
    <property type="match status" value="1"/>
</dbReference>
<keyword evidence="3 11" id="KW-0997">Cell inner membrane</keyword>
<gene>
    <name evidence="14" type="primary">bcsA</name>
    <name evidence="14" type="ORF">P2G67_13185</name>
</gene>
<evidence type="ECO:0000259" key="13">
    <source>
        <dbReference type="Pfam" id="PF13632"/>
    </source>
</evidence>
<proteinExistence type="predicted"/>
<comment type="subcellular location">
    <subcellularLocation>
        <location evidence="1">Cell inner membrane</location>
        <topology evidence="1">Multi-pass membrane protein</topology>
    </subcellularLocation>
</comment>
<evidence type="ECO:0000256" key="10">
    <source>
        <dbReference type="ARBA" id="ARBA00048682"/>
    </source>
</evidence>
<feature type="transmembrane region" description="Helical" evidence="11">
    <location>
        <begin position="85"/>
        <end position="106"/>
    </location>
</feature>
<dbReference type="InterPro" id="IPR001173">
    <property type="entry name" value="Glyco_trans_2-like"/>
</dbReference>
<evidence type="ECO:0000259" key="12">
    <source>
        <dbReference type="Pfam" id="PF07238"/>
    </source>
</evidence>
<evidence type="ECO:0000256" key="2">
    <source>
        <dbReference type="ARBA" id="ARBA00022475"/>
    </source>
</evidence>
<evidence type="ECO:0000313" key="14">
    <source>
        <dbReference type="EMBL" id="MDF2096930.1"/>
    </source>
</evidence>
<keyword evidence="2 11" id="KW-1003">Cell membrane</keyword>
<comment type="caution">
    <text evidence="14">The sequence shown here is derived from an EMBL/GenBank/DDBJ whole genome shotgun (WGS) entry which is preliminary data.</text>
</comment>
<feature type="transmembrane region" description="Helical" evidence="11">
    <location>
        <begin position="47"/>
        <end position="65"/>
    </location>
</feature>
<name>A0ABT5YPN5_9PROT</name>
<feature type="transmembrane region" description="Helical" evidence="11">
    <location>
        <begin position="26"/>
        <end position="42"/>
    </location>
</feature>
<evidence type="ECO:0000256" key="1">
    <source>
        <dbReference type="ARBA" id="ARBA00004429"/>
    </source>
</evidence>
<sequence>MLALWVLILLIHLVLAGQPLSADAQIALSMTLFVALIVIGRLPRTSFFRVLFCGVASFMVLRYLIWRTQNTIPPVEDIYAFVPGVVLYGAEVYAMLMFFISLFIVIDPMRRPVAKLDDDPSKAPSVDVFVPTYDEDPHILAATLSAASRMRYPQGRMTVYLLDDGGTDQKRRASADAVKRGKLLEEMCRELGVVYLTRERNEHAKAGNLNAALPKTRGELIAVLDADHAPTEDFLENTVGHFADKPKLFLVQTPHFFINPDPLERNLNTFDYMPGENEMFYGVIQRGLDRWGASFFCGSAAVLRRQALEQVGGFSGRTIVEDCETSVDLHALGWESLYIDKPMIAGLQPETFSSFMSQRIRWGQGMVQIFLLKNPLFRRGLDLGQRLGYLSSNLFWFFGFARLTFFLMPLFYLFFGLAVYSATAAEFLAYTTFYIGVTLLTSSYLFGRTRWPLLSELYEFIQATFMARALISVMLKPTAPSFNVTAKGETVDKNKLSQQARPLFIITGFLTLGLIATVWRYFAYPDTQDIVLVVGGWNLFGFLLAVQGLRVVCERKQVRRAPRVQIEEPVALMIGEERRLPAYIVDASIMGVKVLLPRGAASQEELESYPLAVSFVKPGEEASGRLRIQLRNVRVEEEGIAIGAEFVEPTGAEFGMIAELIFISSNRWVAFLEGRRARSPGVVMGVLRFLLGSALSIYYVARFLLKLQDAPSPRGFDPVLEVSKKDVGHSRFSHHPMEAAG</sequence>
<feature type="domain" description="Glycosyltransferase 2-like" evidence="13">
    <location>
        <begin position="220"/>
        <end position="431"/>
    </location>
</feature>
<evidence type="ECO:0000256" key="7">
    <source>
        <dbReference type="ARBA" id="ARBA00022916"/>
    </source>
</evidence>
<keyword evidence="9 11" id="KW-0472">Membrane</keyword>
<dbReference type="Pfam" id="PF07238">
    <property type="entry name" value="PilZ"/>
    <property type="match status" value="1"/>
</dbReference>
<dbReference type="InterPro" id="IPR009875">
    <property type="entry name" value="PilZ_domain"/>
</dbReference>
<keyword evidence="5 11" id="KW-0808">Transferase</keyword>
<keyword evidence="7 11" id="KW-0135">Cellulose biosynthesis</keyword>
<comment type="function">
    <text evidence="11">Catalytic subunit of cellulose synthase. It polymerizes uridine 5'-diphosphate glucose to cellulose.</text>
</comment>
<dbReference type="InterPro" id="IPR050321">
    <property type="entry name" value="Glycosyltr_2/OpgH_subfam"/>
</dbReference>
<dbReference type="PANTHER" id="PTHR43867">
    <property type="entry name" value="CELLULOSE SYNTHASE CATALYTIC SUBUNIT A [UDP-FORMING]"/>
    <property type="match status" value="1"/>
</dbReference>
<organism evidence="14 15">
    <name type="scientific">Aquibaculum arenosum</name>
    <dbReference type="NCBI Taxonomy" id="3032591"/>
    <lineage>
        <taxon>Bacteria</taxon>
        <taxon>Pseudomonadati</taxon>
        <taxon>Pseudomonadota</taxon>
        <taxon>Alphaproteobacteria</taxon>
        <taxon>Rhodospirillales</taxon>
        <taxon>Rhodovibrionaceae</taxon>
        <taxon>Aquibaculum</taxon>
    </lineage>
</organism>
<evidence type="ECO:0000256" key="11">
    <source>
        <dbReference type="RuleBase" id="RU365020"/>
    </source>
</evidence>
<evidence type="ECO:0000256" key="8">
    <source>
        <dbReference type="ARBA" id="ARBA00022989"/>
    </source>
</evidence>
<feature type="transmembrane region" description="Helical" evidence="11">
    <location>
        <begin position="427"/>
        <end position="447"/>
    </location>
</feature>
<feature type="transmembrane region" description="Helical" evidence="11">
    <location>
        <begin position="530"/>
        <end position="553"/>
    </location>
</feature>
<dbReference type="InterPro" id="IPR003919">
    <property type="entry name" value="Cell_synth_A"/>
</dbReference>